<dbReference type="GO" id="GO:0005975">
    <property type="term" value="P:carbohydrate metabolic process"/>
    <property type="evidence" value="ECO:0007669"/>
    <property type="project" value="InterPro"/>
</dbReference>
<evidence type="ECO:0000256" key="4">
    <source>
        <dbReference type="SAM" id="SignalP"/>
    </source>
</evidence>
<evidence type="ECO:0000259" key="5">
    <source>
        <dbReference type="PROSITE" id="PS51677"/>
    </source>
</evidence>
<reference evidence="6" key="1">
    <citation type="journal article" date="2014" name="Int. J. Syst. Evol. Microbiol.">
        <title>Complete genome sequence of Corynebacterium casei LMG S-19264T (=DSM 44701T), isolated from a smear-ripened cheese.</title>
        <authorList>
            <consortium name="US DOE Joint Genome Institute (JGI-PGF)"/>
            <person name="Walter F."/>
            <person name="Albersmeier A."/>
            <person name="Kalinowski J."/>
            <person name="Ruckert C."/>
        </authorList>
    </citation>
    <scope>NUCLEOTIDE SEQUENCE</scope>
    <source>
        <strain evidence="6">CGMCC 1.12754</strain>
    </source>
</reference>
<name>A0A917H6Y6_9BACI</name>
<keyword evidence="7" id="KW-1185">Reference proteome</keyword>
<dbReference type="EMBL" id="BMFR01000003">
    <property type="protein sequence ID" value="GGG70149.1"/>
    <property type="molecule type" value="Genomic_DNA"/>
</dbReference>
<organism evidence="6 7">
    <name type="scientific">Virgibacillus oceani</name>
    <dbReference type="NCBI Taxonomy" id="1479511"/>
    <lineage>
        <taxon>Bacteria</taxon>
        <taxon>Bacillati</taxon>
        <taxon>Bacillota</taxon>
        <taxon>Bacilli</taxon>
        <taxon>Bacillales</taxon>
        <taxon>Bacillaceae</taxon>
        <taxon>Virgibacillus</taxon>
    </lineage>
</organism>
<dbReference type="InterPro" id="IPR050248">
    <property type="entry name" value="Polysacc_deacetylase_ArnD"/>
</dbReference>
<feature type="chain" id="PRO_5039283148" description="NodB homology domain-containing protein" evidence="4">
    <location>
        <begin position="20"/>
        <end position="278"/>
    </location>
</feature>
<feature type="region of interest" description="Disordered" evidence="3">
    <location>
        <begin position="25"/>
        <end position="67"/>
    </location>
</feature>
<dbReference type="Gene3D" id="3.20.20.370">
    <property type="entry name" value="Glycoside hydrolase/deacetylase"/>
    <property type="match status" value="1"/>
</dbReference>
<evidence type="ECO:0000256" key="2">
    <source>
        <dbReference type="ARBA" id="ARBA00022801"/>
    </source>
</evidence>
<dbReference type="RefSeq" id="WP_229683077.1">
    <property type="nucleotide sequence ID" value="NZ_BMFR01000003.1"/>
</dbReference>
<protein>
    <recommendedName>
        <fullName evidence="5">NodB homology domain-containing protein</fullName>
    </recommendedName>
</protein>
<comment type="caution">
    <text evidence="6">The sequence shown here is derived from an EMBL/GenBank/DDBJ whole genome shotgun (WGS) entry which is preliminary data.</text>
</comment>
<dbReference type="GO" id="GO:0046872">
    <property type="term" value="F:metal ion binding"/>
    <property type="evidence" value="ECO:0007669"/>
    <property type="project" value="UniProtKB-KW"/>
</dbReference>
<dbReference type="Pfam" id="PF01522">
    <property type="entry name" value="Polysacc_deac_1"/>
    <property type="match status" value="1"/>
</dbReference>
<keyword evidence="4" id="KW-0732">Signal</keyword>
<feature type="domain" description="NodB homology" evidence="5">
    <location>
        <begin position="89"/>
        <end position="269"/>
    </location>
</feature>
<dbReference type="AlphaFoldDB" id="A0A917H6Y6"/>
<dbReference type="GO" id="GO:0016810">
    <property type="term" value="F:hydrolase activity, acting on carbon-nitrogen (but not peptide) bonds"/>
    <property type="evidence" value="ECO:0007669"/>
    <property type="project" value="InterPro"/>
</dbReference>
<dbReference type="CDD" id="cd10917">
    <property type="entry name" value="CE4_NodB_like_6s_7s"/>
    <property type="match status" value="1"/>
</dbReference>
<accession>A0A917H6Y6</accession>
<dbReference type="InterPro" id="IPR011330">
    <property type="entry name" value="Glyco_hydro/deAcase_b/a-brl"/>
</dbReference>
<keyword evidence="1" id="KW-0479">Metal-binding</keyword>
<reference evidence="6" key="2">
    <citation type="submission" date="2020-09" db="EMBL/GenBank/DDBJ databases">
        <authorList>
            <person name="Sun Q."/>
            <person name="Zhou Y."/>
        </authorList>
    </citation>
    <scope>NUCLEOTIDE SEQUENCE</scope>
    <source>
        <strain evidence="6">CGMCC 1.12754</strain>
    </source>
</reference>
<evidence type="ECO:0000313" key="7">
    <source>
        <dbReference type="Proteomes" id="UP000622860"/>
    </source>
</evidence>
<sequence length="278" mass="31758">MKKIVAGMLFLLCCVIISACSNTQNTNTSSHSEPADDKQQTNDSQQSDHKLDEKESTDSINKPEEEVKPKYKVSDVWSIVPIEDHINKRVVLITIDDAPGKYALKMAQTLKNMDVNAIFFVNGHLLETTKKKEMLKQLNDMGFVIGNHTYSHASLPDLSKIEQRKEIIRVNDMVEEIIGERPKFFRAPNGENTDYSKQIAQEEGMTLMNWSYGYDWNKEYMSKDALTDIMINTNLLVNGANLLMHDRKWTEAALEDIVKGLRDKGYELVDPKLIRTTK</sequence>
<dbReference type="Proteomes" id="UP000622860">
    <property type="component" value="Unassembled WGS sequence"/>
</dbReference>
<dbReference type="PROSITE" id="PS51257">
    <property type="entry name" value="PROKAR_LIPOPROTEIN"/>
    <property type="match status" value="1"/>
</dbReference>
<evidence type="ECO:0000313" key="6">
    <source>
        <dbReference type="EMBL" id="GGG70149.1"/>
    </source>
</evidence>
<feature type="signal peptide" evidence="4">
    <location>
        <begin position="1"/>
        <end position="19"/>
    </location>
</feature>
<feature type="compositionally biased region" description="Basic and acidic residues" evidence="3">
    <location>
        <begin position="33"/>
        <end position="67"/>
    </location>
</feature>
<dbReference type="PANTHER" id="PTHR10587">
    <property type="entry name" value="GLYCOSYL TRANSFERASE-RELATED"/>
    <property type="match status" value="1"/>
</dbReference>
<keyword evidence="2" id="KW-0378">Hydrolase</keyword>
<dbReference type="PANTHER" id="PTHR10587:SF133">
    <property type="entry name" value="CHITIN DEACETYLASE 1-RELATED"/>
    <property type="match status" value="1"/>
</dbReference>
<dbReference type="SUPFAM" id="SSF88713">
    <property type="entry name" value="Glycoside hydrolase/deacetylase"/>
    <property type="match status" value="1"/>
</dbReference>
<dbReference type="PROSITE" id="PS51677">
    <property type="entry name" value="NODB"/>
    <property type="match status" value="1"/>
</dbReference>
<gene>
    <name evidence="6" type="ORF">GCM10011398_12760</name>
</gene>
<evidence type="ECO:0000256" key="3">
    <source>
        <dbReference type="SAM" id="MobiDB-lite"/>
    </source>
</evidence>
<evidence type="ECO:0000256" key="1">
    <source>
        <dbReference type="ARBA" id="ARBA00022723"/>
    </source>
</evidence>
<dbReference type="GO" id="GO:0016020">
    <property type="term" value="C:membrane"/>
    <property type="evidence" value="ECO:0007669"/>
    <property type="project" value="TreeGrafter"/>
</dbReference>
<dbReference type="InterPro" id="IPR002509">
    <property type="entry name" value="NODB_dom"/>
</dbReference>
<proteinExistence type="predicted"/>